<accession>A0AAV9RPJ3</accession>
<gene>
    <name evidence="2" type="ORF">CRENBAI_024683</name>
</gene>
<sequence>MNLKLRGMVAQDPHPLLAQDYEHQAGDTSLEPPTRQADTSSLQQSDPRGTKAGGAIVKHKSNSPEANEAQGEKPNPLAKHPTQGDVASRRHTSPQRQDYPAPRKVNPNNYPSGRHQLIATRRTQKYKLKEGTVQSCLEGKLNFKIADSLISLSIKKGSSPRQIIIQKQSVRASRGQPTAP</sequence>
<comment type="caution">
    <text evidence="2">The sequence shown here is derived from an EMBL/GenBank/DDBJ whole genome shotgun (WGS) entry which is preliminary data.</text>
</comment>
<evidence type="ECO:0000256" key="1">
    <source>
        <dbReference type="SAM" id="MobiDB-lite"/>
    </source>
</evidence>
<feature type="compositionally biased region" description="Polar residues" evidence="1">
    <location>
        <begin position="36"/>
        <end position="47"/>
    </location>
</feature>
<reference evidence="2 3" key="1">
    <citation type="submission" date="2021-06" db="EMBL/GenBank/DDBJ databases">
        <authorList>
            <person name="Palmer J.M."/>
        </authorList>
    </citation>
    <scope>NUCLEOTIDE SEQUENCE [LARGE SCALE GENOMIC DNA]</scope>
    <source>
        <strain evidence="2 3">MEX-2019</strain>
        <tissue evidence="2">Muscle</tissue>
    </source>
</reference>
<proteinExistence type="predicted"/>
<evidence type="ECO:0000313" key="3">
    <source>
        <dbReference type="Proteomes" id="UP001311232"/>
    </source>
</evidence>
<evidence type="ECO:0000313" key="2">
    <source>
        <dbReference type="EMBL" id="KAK5610910.1"/>
    </source>
</evidence>
<dbReference type="AlphaFoldDB" id="A0AAV9RPJ3"/>
<name>A0AAV9RPJ3_9TELE</name>
<keyword evidence="3" id="KW-1185">Reference proteome</keyword>
<dbReference type="EMBL" id="JAHHUM010001518">
    <property type="protein sequence ID" value="KAK5610910.1"/>
    <property type="molecule type" value="Genomic_DNA"/>
</dbReference>
<dbReference type="Proteomes" id="UP001311232">
    <property type="component" value="Unassembled WGS sequence"/>
</dbReference>
<feature type="region of interest" description="Disordered" evidence="1">
    <location>
        <begin position="1"/>
        <end position="123"/>
    </location>
</feature>
<protein>
    <submittedName>
        <fullName evidence="2">Uncharacterized protein</fullName>
    </submittedName>
</protein>
<organism evidence="2 3">
    <name type="scientific">Crenichthys baileyi</name>
    <name type="common">White River springfish</name>
    <dbReference type="NCBI Taxonomy" id="28760"/>
    <lineage>
        <taxon>Eukaryota</taxon>
        <taxon>Metazoa</taxon>
        <taxon>Chordata</taxon>
        <taxon>Craniata</taxon>
        <taxon>Vertebrata</taxon>
        <taxon>Euteleostomi</taxon>
        <taxon>Actinopterygii</taxon>
        <taxon>Neopterygii</taxon>
        <taxon>Teleostei</taxon>
        <taxon>Neoteleostei</taxon>
        <taxon>Acanthomorphata</taxon>
        <taxon>Ovalentaria</taxon>
        <taxon>Atherinomorphae</taxon>
        <taxon>Cyprinodontiformes</taxon>
        <taxon>Goodeidae</taxon>
        <taxon>Crenichthys</taxon>
    </lineage>
</organism>